<organism evidence="2 3">
    <name type="scientific">Pleurodeles waltl</name>
    <name type="common">Iberian ribbed newt</name>
    <dbReference type="NCBI Taxonomy" id="8319"/>
    <lineage>
        <taxon>Eukaryota</taxon>
        <taxon>Metazoa</taxon>
        <taxon>Chordata</taxon>
        <taxon>Craniata</taxon>
        <taxon>Vertebrata</taxon>
        <taxon>Euteleostomi</taxon>
        <taxon>Amphibia</taxon>
        <taxon>Batrachia</taxon>
        <taxon>Caudata</taxon>
        <taxon>Salamandroidea</taxon>
        <taxon>Salamandridae</taxon>
        <taxon>Pleurodelinae</taxon>
        <taxon>Pleurodeles</taxon>
    </lineage>
</organism>
<sequence>MMEFINIIVMIYMMVYTGDHERKEIIRRCVSGREGSNPGHFTACGVLAGRGGAPSKRPMPGRHRARQKKGGTEAQRDGEMQRQEDEVRPGDSEPLFPEGELRYATVRRNSPEGNRSQETELQ</sequence>
<comment type="caution">
    <text evidence="2">The sequence shown here is derived from an EMBL/GenBank/DDBJ whole genome shotgun (WGS) entry which is preliminary data.</text>
</comment>
<evidence type="ECO:0000256" key="1">
    <source>
        <dbReference type="SAM" id="MobiDB-lite"/>
    </source>
</evidence>
<evidence type="ECO:0000313" key="2">
    <source>
        <dbReference type="EMBL" id="KAJ1198979.1"/>
    </source>
</evidence>
<protein>
    <submittedName>
        <fullName evidence="2">Uncharacterized protein</fullName>
    </submittedName>
</protein>
<name>A0AAV7VBM4_PLEWA</name>
<dbReference type="EMBL" id="JANPWB010000003">
    <property type="protein sequence ID" value="KAJ1198979.1"/>
    <property type="molecule type" value="Genomic_DNA"/>
</dbReference>
<reference evidence="2" key="1">
    <citation type="journal article" date="2022" name="bioRxiv">
        <title>Sequencing and chromosome-scale assembly of the giantPleurodeles waltlgenome.</title>
        <authorList>
            <person name="Brown T."/>
            <person name="Elewa A."/>
            <person name="Iarovenko S."/>
            <person name="Subramanian E."/>
            <person name="Araus A.J."/>
            <person name="Petzold A."/>
            <person name="Susuki M."/>
            <person name="Suzuki K.-i.T."/>
            <person name="Hayashi T."/>
            <person name="Toyoda A."/>
            <person name="Oliveira C."/>
            <person name="Osipova E."/>
            <person name="Leigh N.D."/>
            <person name="Simon A."/>
            <person name="Yun M.H."/>
        </authorList>
    </citation>
    <scope>NUCLEOTIDE SEQUENCE</scope>
    <source>
        <strain evidence="2">20211129_DDA</strain>
        <tissue evidence="2">Liver</tissue>
    </source>
</reference>
<feature type="compositionally biased region" description="Basic residues" evidence="1">
    <location>
        <begin position="59"/>
        <end position="69"/>
    </location>
</feature>
<gene>
    <name evidence="2" type="ORF">NDU88_002817</name>
</gene>
<dbReference type="Proteomes" id="UP001066276">
    <property type="component" value="Chromosome 2_1"/>
</dbReference>
<evidence type="ECO:0000313" key="3">
    <source>
        <dbReference type="Proteomes" id="UP001066276"/>
    </source>
</evidence>
<accession>A0AAV7VBM4</accession>
<feature type="compositionally biased region" description="Basic and acidic residues" evidence="1">
    <location>
        <begin position="70"/>
        <end position="91"/>
    </location>
</feature>
<dbReference type="AlphaFoldDB" id="A0AAV7VBM4"/>
<keyword evidence="3" id="KW-1185">Reference proteome</keyword>
<proteinExistence type="predicted"/>
<feature type="region of interest" description="Disordered" evidence="1">
    <location>
        <begin position="33"/>
        <end position="122"/>
    </location>
</feature>